<dbReference type="EMBL" id="JAUTWS010000084">
    <property type="protein sequence ID" value="MDO9713361.1"/>
    <property type="molecule type" value="Genomic_DNA"/>
</dbReference>
<dbReference type="Pfam" id="PF13439">
    <property type="entry name" value="Glyco_transf_4"/>
    <property type="match status" value="1"/>
</dbReference>
<dbReference type="PANTHER" id="PTHR12526:SF630">
    <property type="entry name" value="GLYCOSYLTRANSFERASE"/>
    <property type="match status" value="1"/>
</dbReference>
<dbReference type="PANTHER" id="PTHR12526">
    <property type="entry name" value="GLYCOSYLTRANSFERASE"/>
    <property type="match status" value="1"/>
</dbReference>
<feature type="domain" description="Glycosyl transferase family 1" evidence="1">
    <location>
        <begin position="177"/>
        <end position="348"/>
    </location>
</feature>
<evidence type="ECO:0000259" key="1">
    <source>
        <dbReference type="Pfam" id="PF00534"/>
    </source>
</evidence>
<accession>A0ABT9EAZ0</accession>
<keyword evidence="3" id="KW-0808">Transferase</keyword>
<dbReference type="InterPro" id="IPR001296">
    <property type="entry name" value="Glyco_trans_1"/>
</dbReference>
<evidence type="ECO:0000313" key="3">
    <source>
        <dbReference type="EMBL" id="MDO9713361.1"/>
    </source>
</evidence>
<dbReference type="Pfam" id="PF00534">
    <property type="entry name" value="Glycos_transf_1"/>
    <property type="match status" value="1"/>
</dbReference>
<evidence type="ECO:0000259" key="2">
    <source>
        <dbReference type="Pfam" id="PF13439"/>
    </source>
</evidence>
<dbReference type="Proteomes" id="UP001243009">
    <property type="component" value="Unassembled WGS sequence"/>
</dbReference>
<dbReference type="GO" id="GO:0016757">
    <property type="term" value="F:glycosyltransferase activity"/>
    <property type="evidence" value="ECO:0007669"/>
    <property type="project" value="UniProtKB-KW"/>
</dbReference>
<proteinExistence type="predicted"/>
<dbReference type="SUPFAM" id="SSF53756">
    <property type="entry name" value="UDP-Glycosyltransferase/glycogen phosphorylase"/>
    <property type="match status" value="1"/>
</dbReference>
<dbReference type="Gene3D" id="3.40.50.2000">
    <property type="entry name" value="Glycogen Phosphorylase B"/>
    <property type="match status" value="2"/>
</dbReference>
<dbReference type="CDD" id="cd03801">
    <property type="entry name" value="GT4_PimA-like"/>
    <property type="match status" value="1"/>
</dbReference>
<feature type="domain" description="Glycosyltransferase subfamily 4-like N-terminal" evidence="2">
    <location>
        <begin position="14"/>
        <end position="167"/>
    </location>
</feature>
<gene>
    <name evidence="3" type="ORF">Q7A36_33845</name>
</gene>
<organism evidence="3 4">
    <name type="scientific">Paracraurococcus lichenis</name>
    <dbReference type="NCBI Taxonomy" id="3064888"/>
    <lineage>
        <taxon>Bacteria</taxon>
        <taxon>Pseudomonadati</taxon>
        <taxon>Pseudomonadota</taxon>
        <taxon>Alphaproteobacteria</taxon>
        <taxon>Acetobacterales</taxon>
        <taxon>Roseomonadaceae</taxon>
        <taxon>Paracraurococcus</taxon>
    </lineage>
</organism>
<comment type="caution">
    <text evidence="3">The sequence shown here is derived from an EMBL/GenBank/DDBJ whole genome shotgun (WGS) entry which is preliminary data.</text>
</comment>
<keyword evidence="3" id="KW-0328">Glycosyltransferase</keyword>
<evidence type="ECO:0000313" key="4">
    <source>
        <dbReference type="Proteomes" id="UP001243009"/>
    </source>
</evidence>
<dbReference type="InterPro" id="IPR028098">
    <property type="entry name" value="Glyco_trans_4-like_N"/>
</dbReference>
<keyword evidence="4" id="KW-1185">Reference proteome</keyword>
<protein>
    <submittedName>
        <fullName evidence="3">Glycosyltransferase family 4 protein</fullName>
        <ecNumber evidence="3">2.4.-.-</ecNumber>
    </submittedName>
</protein>
<dbReference type="EC" id="2.4.-.-" evidence="3"/>
<name>A0ABT9EAZ0_9PROT</name>
<sequence length="394" mass="42633">MNLSIVMPLGELRGGGEISLLDLVRNGQGKGITWSVIFLEAGPLVQQVADMGSRVHVVPSGRLRDIGRYASTVRRISALLREDRAELVVGWMWKASLYSSPAAILAGVPAIWYQLEAPLRPSLLERLAFMLPARGVMTVSRAAQARHARLWPRRPVHLVYPGVSLERFDPAILVSPEEARRRLGLPCTGPLIGIVGRLQRWKGIHTVIEAMPRIMAQCPEAHCVIVGGKHQLEPNYPDYLAERSAALGLNDKITLAGLQINVPIWMQAMDVIIHASDNEPFGMVVVEGMALGKPMVAGANGGPTEIVTHGVDGLFAPYENTEALAAAVLRYLENPEFAGQVGAAARRRALDFSNARYAENFVRVSCGLAGRSVPSVDGSGQEATLGMVSRPGRL</sequence>
<dbReference type="RefSeq" id="WP_305108219.1">
    <property type="nucleotide sequence ID" value="NZ_JAUTWS010000084.1"/>
</dbReference>
<reference evidence="3 4" key="1">
    <citation type="submission" date="2023-08" db="EMBL/GenBank/DDBJ databases">
        <title>The draft genome sequence of Paracraurococcus sp. LOR1-02.</title>
        <authorList>
            <person name="Kingkaew E."/>
            <person name="Tanasupawat S."/>
        </authorList>
    </citation>
    <scope>NUCLEOTIDE SEQUENCE [LARGE SCALE GENOMIC DNA]</scope>
    <source>
        <strain evidence="3 4">LOR1-02</strain>
    </source>
</reference>